<dbReference type="Proteomes" id="UP001596523">
    <property type="component" value="Unassembled WGS sequence"/>
</dbReference>
<name>A0ABW2JPX9_9ACTN</name>
<reference evidence="2" key="1">
    <citation type="journal article" date="2019" name="Int. J. Syst. Evol. Microbiol.">
        <title>The Global Catalogue of Microorganisms (GCM) 10K type strain sequencing project: providing services to taxonomists for standard genome sequencing and annotation.</title>
        <authorList>
            <consortium name="The Broad Institute Genomics Platform"/>
            <consortium name="The Broad Institute Genome Sequencing Center for Infectious Disease"/>
            <person name="Wu L."/>
            <person name="Ma J."/>
        </authorList>
    </citation>
    <scope>NUCLEOTIDE SEQUENCE [LARGE SCALE GENOMIC DNA]</scope>
    <source>
        <strain evidence="2">SYNS20</strain>
    </source>
</reference>
<gene>
    <name evidence="1" type="ORF">ACFQVC_27055</name>
</gene>
<evidence type="ECO:0008006" key="3">
    <source>
        <dbReference type="Google" id="ProtNLM"/>
    </source>
</evidence>
<sequence>MGVPEKGPQRFAAMHERIFGEHNKAVADARARVIDTMATGTGTVDALDALERAVEKRAAERIRDSLPGAAEHSAPTETTRAWLAAADLIDPEAR</sequence>
<accession>A0ABW2JPX9</accession>
<keyword evidence="2" id="KW-1185">Reference proteome</keyword>
<comment type="caution">
    <text evidence="1">The sequence shown here is derived from an EMBL/GenBank/DDBJ whole genome shotgun (WGS) entry which is preliminary data.</text>
</comment>
<dbReference type="RefSeq" id="WP_381835332.1">
    <property type="nucleotide sequence ID" value="NZ_JBHTCF010000013.1"/>
</dbReference>
<evidence type="ECO:0000313" key="2">
    <source>
        <dbReference type="Proteomes" id="UP001596523"/>
    </source>
</evidence>
<evidence type="ECO:0000313" key="1">
    <source>
        <dbReference type="EMBL" id="MFC7307872.1"/>
    </source>
</evidence>
<protein>
    <recommendedName>
        <fullName evidence="3">DUF305 domain-containing protein</fullName>
    </recommendedName>
</protein>
<organism evidence="1 2">
    <name type="scientific">Streptomyces monticola</name>
    <dbReference type="NCBI Taxonomy" id="2666263"/>
    <lineage>
        <taxon>Bacteria</taxon>
        <taxon>Bacillati</taxon>
        <taxon>Actinomycetota</taxon>
        <taxon>Actinomycetes</taxon>
        <taxon>Kitasatosporales</taxon>
        <taxon>Streptomycetaceae</taxon>
        <taxon>Streptomyces</taxon>
    </lineage>
</organism>
<proteinExistence type="predicted"/>
<dbReference type="EMBL" id="JBHTCF010000013">
    <property type="protein sequence ID" value="MFC7307872.1"/>
    <property type="molecule type" value="Genomic_DNA"/>
</dbReference>